<organism evidence="14 15">
    <name type="scientific">Chiayiivirga flava</name>
    <dbReference type="NCBI Taxonomy" id="659595"/>
    <lineage>
        <taxon>Bacteria</taxon>
        <taxon>Pseudomonadati</taxon>
        <taxon>Pseudomonadota</taxon>
        <taxon>Gammaproteobacteria</taxon>
        <taxon>Lysobacterales</taxon>
        <taxon>Lysobacteraceae</taxon>
        <taxon>Chiayiivirga</taxon>
    </lineage>
</organism>
<keyword evidence="6 13" id="KW-0963">Cytoplasm</keyword>
<keyword evidence="8 13" id="KW-0566">Pantothenate biosynthesis</keyword>
<evidence type="ECO:0000313" key="15">
    <source>
        <dbReference type="Proteomes" id="UP000521199"/>
    </source>
</evidence>
<dbReference type="GO" id="GO:0004592">
    <property type="term" value="F:pantoate-beta-alanine ligase activity"/>
    <property type="evidence" value="ECO:0007669"/>
    <property type="project" value="UniProtKB-UniRule"/>
</dbReference>
<evidence type="ECO:0000256" key="11">
    <source>
        <dbReference type="ARBA" id="ARBA00048258"/>
    </source>
</evidence>
<evidence type="ECO:0000313" key="14">
    <source>
        <dbReference type="EMBL" id="MBB5207007.1"/>
    </source>
</evidence>
<feature type="binding site" evidence="13">
    <location>
        <begin position="30"/>
        <end position="37"/>
    </location>
    <ligand>
        <name>ATP</name>
        <dbReference type="ChEBI" id="CHEBI:30616"/>
    </ligand>
</feature>
<evidence type="ECO:0000256" key="12">
    <source>
        <dbReference type="ARBA" id="ARBA00055042"/>
    </source>
</evidence>
<accession>A0A7W8FY40</accession>
<dbReference type="GO" id="GO:0015940">
    <property type="term" value="P:pantothenate biosynthetic process"/>
    <property type="evidence" value="ECO:0007669"/>
    <property type="project" value="UniProtKB-UniRule"/>
</dbReference>
<dbReference type="UniPathway" id="UPA00028">
    <property type="reaction ID" value="UER00005"/>
</dbReference>
<dbReference type="PANTHER" id="PTHR21299:SF1">
    <property type="entry name" value="PANTOATE--BETA-ALANINE LIGASE"/>
    <property type="match status" value="1"/>
</dbReference>
<dbReference type="PANTHER" id="PTHR21299">
    <property type="entry name" value="CYTIDYLATE KINASE/PANTOATE-BETA-ALANINE LIGASE"/>
    <property type="match status" value="1"/>
</dbReference>
<feature type="binding site" evidence="13">
    <location>
        <position position="155"/>
    </location>
    <ligand>
        <name>(R)-pantoate</name>
        <dbReference type="ChEBI" id="CHEBI:15980"/>
    </ligand>
</feature>
<keyword evidence="9 13" id="KW-0547">Nucleotide-binding</keyword>
<evidence type="ECO:0000256" key="1">
    <source>
        <dbReference type="ARBA" id="ARBA00004496"/>
    </source>
</evidence>
<dbReference type="EC" id="6.3.2.1" evidence="4 13"/>
<comment type="similarity">
    <text evidence="3 13">Belongs to the pantothenate synthetase family.</text>
</comment>
<dbReference type="InterPro" id="IPR042176">
    <property type="entry name" value="Pantoate_ligase_C"/>
</dbReference>
<feature type="binding site" evidence="13">
    <location>
        <position position="61"/>
    </location>
    <ligand>
        <name>beta-alanine</name>
        <dbReference type="ChEBI" id="CHEBI:57966"/>
    </ligand>
</feature>
<keyword evidence="10 13" id="KW-0067">ATP-binding</keyword>
<evidence type="ECO:0000256" key="9">
    <source>
        <dbReference type="ARBA" id="ARBA00022741"/>
    </source>
</evidence>
<dbReference type="GO" id="GO:0005524">
    <property type="term" value="F:ATP binding"/>
    <property type="evidence" value="ECO:0007669"/>
    <property type="project" value="UniProtKB-KW"/>
</dbReference>
<comment type="pathway">
    <text evidence="2 13">Cofactor biosynthesis; (R)-pantothenate biosynthesis; (R)-pantothenate from (R)-pantoate and beta-alanine: step 1/1.</text>
</comment>
<dbReference type="CDD" id="cd00560">
    <property type="entry name" value="PanC"/>
    <property type="match status" value="1"/>
</dbReference>
<comment type="function">
    <text evidence="12 13">Catalyzes the condensation of pantoate with beta-alanine in an ATP-dependent reaction via a pantoyl-adenylate intermediate.</text>
</comment>
<dbReference type="RefSeq" id="WP_183959509.1">
    <property type="nucleotide sequence ID" value="NZ_JACHHP010000001.1"/>
</dbReference>
<dbReference type="AlphaFoldDB" id="A0A7W8FY40"/>
<name>A0A7W8FY40_9GAMM</name>
<dbReference type="Gene3D" id="3.30.1300.10">
    <property type="entry name" value="Pantoate-beta-alanine ligase, C-terminal domain"/>
    <property type="match status" value="1"/>
</dbReference>
<evidence type="ECO:0000256" key="8">
    <source>
        <dbReference type="ARBA" id="ARBA00022655"/>
    </source>
</evidence>
<evidence type="ECO:0000256" key="3">
    <source>
        <dbReference type="ARBA" id="ARBA00009256"/>
    </source>
</evidence>
<dbReference type="InterPro" id="IPR003721">
    <property type="entry name" value="Pantoate_ligase"/>
</dbReference>
<comment type="caution">
    <text evidence="14">The sequence shown here is derived from an EMBL/GenBank/DDBJ whole genome shotgun (WGS) entry which is preliminary data.</text>
</comment>
<protein>
    <recommendedName>
        <fullName evidence="5 13">Pantothenate synthetase</fullName>
        <shortName evidence="13">PS</shortName>
        <ecNumber evidence="4 13">6.3.2.1</ecNumber>
    </recommendedName>
    <alternativeName>
        <fullName evidence="13">Pantoate--beta-alanine ligase</fullName>
    </alternativeName>
    <alternativeName>
        <fullName evidence="13">Pantoate-activating enzyme</fullName>
    </alternativeName>
</protein>
<dbReference type="GO" id="GO:0005829">
    <property type="term" value="C:cytosol"/>
    <property type="evidence" value="ECO:0007669"/>
    <property type="project" value="TreeGrafter"/>
</dbReference>
<evidence type="ECO:0000256" key="5">
    <source>
        <dbReference type="ARBA" id="ARBA00014155"/>
    </source>
</evidence>
<dbReference type="Proteomes" id="UP000521199">
    <property type="component" value="Unassembled WGS sequence"/>
</dbReference>
<feature type="binding site" evidence="13">
    <location>
        <begin position="186"/>
        <end position="189"/>
    </location>
    <ligand>
        <name>ATP</name>
        <dbReference type="ChEBI" id="CHEBI:30616"/>
    </ligand>
</feature>
<comment type="miscellaneous">
    <text evidence="13">The reaction proceeds by a bi uni uni bi ping pong mechanism.</text>
</comment>
<comment type="catalytic activity">
    <reaction evidence="11 13">
        <text>(R)-pantoate + beta-alanine + ATP = (R)-pantothenate + AMP + diphosphate + H(+)</text>
        <dbReference type="Rhea" id="RHEA:10912"/>
        <dbReference type="ChEBI" id="CHEBI:15378"/>
        <dbReference type="ChEBI" id="CHEBI:15980"/>
        <dbReference type="ChEBI" id="CHEBI:29032"/>
        <dbReference type="ChEBI" id="CHEBI:30616"/>
        <dbReference type="ChEBI" id="CHEBI:33019"/>
        <dbReference type="ChEBI" id="CHEBI:57966"/>
        <dbReference type="ChEBI" id="CHEBI:456215"/>
        <dbReference type="EC" id="6.3.2.1"/>
    </reaction>
</comment>
<keyword evidence="7 13" id="KW-0436">Ligase</keyword>
<keyword evidence="15" id="KW-1185">Reference proteome</keyword>
<feature type="active site" description="Proton donor" evidence="13">
    <location>
        <position position="37"/>
    </location>
</feature>
<dbReference type="NCBIfam" id="TIGR00018">
    <property type="entry name" value="panC"/>
    <property type="match status" value="1"/>
</dbReference>
<dbReference type="InterPro" id="IPR014729">
    <property type="entry name" value="Rossmann-like_a/b/a_fold"/>
</dbReference>
<comment type="caution">
    <text evidence="13">Lacks conserved residue(s) required for the propagation of feature annotation.</text>
</comment>
<dbReference type="FunFam" id="3.40.50.620:FF:000114">
    <property type="entry name" value="Pantothenate synthetase"/>
    <property type="match status" value="1"/>
</dbReference>
<dbReference type="SUPFAM" id="SSF52374">
    <property type="entry name" value="Nucleotidylyl transferase"/>
    <property type="match status" value="1"/>
</dbReference>
<reference evidence="14 15" key="1">
    <citation type="submission" date="2020-08" db="EMBL/GenBank/DDBJ databases">
        <title>Genomic Encyclopedia of Type Strains, Phase IV (KMG-IV): sequencing the most valuable type-strain genomes for metagenomic binning, comparative biology and taxonomic classification.</title>
        <authorList>
            <person name="Goeker M."/>
        </authorList>
    </citation>
    <scope>NUCLEOTIDE SEQUENCE [LARGE SCALE GENOMIC DNA]</scope>
    <source>
        <strain evidence="14 15">DSM 24163</strain>
    </source>
</reference>
<proteinExistence type="inferred from homology"/>
<evidence type="ECO:0000256" key="2">
    <source>
        <dbReference type="ARBA" id="ARBA00004990"/>
    </source>
</evidence>
<evidence type="ECO:0000256" key="7">
    <source>
        <dbReference type="ARBA" id="ARBA00022598"/>
    </source>
</evidence>
<dbReference type="Pfam" id="PF02569">
    <property type="entry name" value="Pantoate_ligase"/>
    <property type="match status" value="1"/>
</dbReference>
<dbReference type="HAMAP" id="MF_00158">
    <property type="entry name" value="PanC"/>
    <property type="match status" value="1"/>
</dbReference>
<evidence type="ECO:0000256" key="13">
    <source>
        <dbReference type="HAMAP-Rule" id="MF_00158"/>
    </source>
</evidence>
<evidence type="ECO:0000256" key="6">
    <source>
        <dbReference type="ARBA" id="ARBA00022490"/>
    </source>
</evidence>
<evidence type="ECO:0000256" key="4">
    <source>
        <dbReference type="ARBA" id="ARBA00012219"/>
    </source>
</evidence>
<comment type="subcellular location">
    <subcellularLocation>
        <location evidence="1 13">Cytoplasm</location>
    </subcellularLocation>
</comment>
<evidence type="ECO:0000256" key="10">
    <source>
        <dbReference type="ARBA" id="ARBA00022840"/>
    </source>
</evidence>
<dbReference type="Gene3D" id="3.40.50.620">
    <property type="entry name" value="HUPs"/>
    <property type="match status" value="1"/>
</dbReference>
<feature type="binding site" evidence="13">
    <location>
        <position position="61"/>
    </location>
    <ligand>
        <name>(R)-pantoate</name>
        <dbReference type="ChEBI" id="CHEBI:15980"/>
    </ligand>
</feature>
<feature type="binding site" evidence="13">
    <location>
        <begin position="149"/>
        <end position="152"/>
    </location>
    <ligand>
        <name>ATP</name>
        <dbReference type="ChEBI" id="CHEBI:30616"/>
    </ligand>
</feature>
<sequence>MRIVERVEDLREAVRGWRRQGESIGFVPTMGNLHAGHHALVDAAKRRCARVVASVFVNPTQFGPNEDYARYPRTPDDDEAGLRAHACDLLFRPGVAEMYPFGTAACVRVHVPGLTDELDGAARPGHFDGVATVVLRLFNMVQPDLAAFGAKDFQQLQVIRYLVRELSLPVEILPLPTQRDHDGLALSSRNRFLDAQARAAAPAIHATLQRMREAWRAGRAVPAIEADAVAALRGSGFAPDYAAIRRAADLAPPRADERRGLVALIAARIGGTRLIDNLEFEPEPPADAVERM</sequence>
<dbReference type="EMBL" id="JACHHP010000001">
    <property type="protein sequence ID" value="MBB5207007.1"/>
    <property type="molecule type" value="Genomic_DNA"/>
</dbReference>
<comment type="subunit">
    <text evidence="13">Homodimer.</text>
</comment>
<gene>
    <name evidence="13" type="primary">panC</name>
    <name evidence="14" type="ORF">HNQ52_000523</name>
</gene>